<dbReference type="InterPro" id="IPR050534">
    <property type="entry name" value="Coronavir_polyprotein_1ab"/>
</dbReference>
<evidence type="ECO:0000259" key="7">
    <source>
        <dbReference type="Pfam" id="PF13087"/>
    </source>
</evidence>
<dbReference type="AlphaFoldDB" id="A0A367LHD0"/>
<evidence type="ECO:0000259" key="6">
    <source>
        <dbReference type="Pfam" id="PF13086"/>
    </source>
</evidence>
<dbReference type="InterPro" id="IPR027417">
    <property type="entry name" value="P-loop_NTPase"/>
</dbReference>
<comment type="caution">
    <text evidence="8">The sequence shown here is derived from an EMBL/GenBank/DDBJ whole genome shotgun (WGS) entry which is preliminary data.</text>
</comment>
<dbReference type="EMBL" id="LKCN02000005">
    <property type="protein sequence ID" value="RCI13797.1"/>
    <property type="molecule type" value="Genomic_DNA"/>
</dbReference>
<evidence type="ECO:0000256" key="3">
    <source>
        <dbReference type="ARBA" id="ARBA00022801"/>
    </source>
</evidence>
<dbReference type="Gene3D" id="3.40.50.300">
    <property type="entry name" value="P-loop containing nucleotide triphosphate hydrolases"/>
    <property type="match status" value="2"/>
</dbReference>
<dbReference type="Proteomes" id="UP000253664">
    <property type="component" value="Unassembled WGS sequence"/>
</dbReference>
<keyword evidence="9" id="KW-1185">Reference proteome</keyword>
<dbReference type="InterPro" id="IPR041677">
    <property type="entry name" value="DNA2/NAM7_AAA_11"/>
</dbReference>
<accession>A0A367LHD0</accession>
<evidence type="ECO:0000313" key="8">
    <source>
        <dbReference type="EMBL" id="RCI13797.1"/>
    </source>
</evidence>
<dbReference type="PANTHER" id="PTHR43788">
    <property type="entry name" value="DNA2/NAM7 HELICASE FAMILY MEMBER"/>
    <property type="match status" value="1"/>
</dbReference>
<proteinExistence type="inferred from homology"/>
<evidence type="ECO:0000313" key="9">
    <source>
        <dbReference type="Proteomes" id="UP000253664"/>
    </source>
</evidence>
<dbReference type="OrthoDB" id="6513042at2759"/>
<gene>
    <name evidence="8" type="ORF">L249_8288</name>
</gene>
<keyword evidence="5" id="KW-0067">ATP-binding</keyword>
<dbReference type="PANTHER" id="PTHR43788:SF8">
    <property type="entry name" value="DNA-BINDING PROTEIN SMUBP-2"/>
    <property type="match status" value="1"/>
</dbReference>
<feature type="domain" description="DNA2/NAM7 helicase-like C-terminal" evidence="7">
    <location>
        <begin position="546"/>
        <end position="746"/>
    </location>
</feature>
<reference evidence="8 9" key="1">
    <citation type="journal article" date="2015" name="BMC Genomics">
        <title>Insights from the genome of Ophiocordyceps polyrhachis-furcata to pathogenicity and host specificity in insect fungi.</title>
        <authorList>
            <person name="Wichadakul D."/>
            <person name="Kobmoo N."/>
            <person name="Ingsriswang S."/>
            <person name="Tangphatsornruang S."/>
            <person name="Chantasingh D."/>
            <person name="Luangsa-ard J.J."/>
            <person name="Eurwilaichitr L."/>
        </authorList>
    </citation>
    <scope>NUCLEOTIDE SEQUENCE [LARGE SCALE GENOMIC DNA]</scope>
    <source>
        <strain evidence="8 9">BCC 54312</strain>
    </source>
</reference>
<organism evidence="8 9">
    <name type="scientific">Ophiocordyceps polyrhachis-furcata BCC 54312</name>
    <dbReference type="NCBI Taxonomy" id="1330021"/>
    <lineage>
        <taxon>Eukaryota</taxon>
        <taxon>Fungi</taxon>
        <taxon>Dikarya</taxon>
        <taxon>Ascomycota</taxon>
        <taxon>Pezizomycotina</taxon>
        <taxon>Sordariomycetes</taxon>
        <taxon>Hypocreomycetidae</taxon>
        <taxon>Hypocreales</taxon>
        <taxon>Ophiocordycipitaceae</taxon>
        <taxon>Ophiocordyceps</taxon>
    </lineage>
</organism>
<dbReference type="Pfam" id="PF13086">
    <property type="entry name" value="AAA_11"/>
    <property type="match status" value="1"/>
</dbReference>
<keyword evidence="3" id="KW-0378">Hydrolase</keyword>
<keyword evidence="2" id="KW-0547">Nucleotide-binding</keyword>
<feature type="domain" description="DNA2/NAM7 helicase helicase" evidence="6">
    <location>
        <begin position="265"/>
        <end position="523"/>
    </location>
</feature>
<dbReference type="SUPFAM" id="SSF52540">
    <property type="entry name" value="P-loop containing nucleoside triphosphate hydrolases"/>
    <property type="match status" value="1"/>
</dbReference>
<comment type="similarity">
    <text evidence="1">Belongs to the DNA2/NAM7 helicase family.</text>
</comment>
<dbReference type="STRING" id="1330021.A0A367LHD0"/>
<evidence type="ECO:0008006" key="10">
    <source>
        <dbReference type="Google" id="ProtNLM"/>
    </source>
</evidence>
<dbReference type="Pfam" id="PF13087">
    <property type="entry name" value="AAA_12"/>
    <property type="match status" value="1"/>
</dbReference>
<dbReference type="GO" id="GO:0005524">
    <property type="term" value="F:ATP binding"/>
    <property type="evidence" value="ECO:0007669"/>
    <property type="project" value="UniProtKB-KW"/>
</dbReference>
<evidence type="ECO:0000256" key="2">
    <source>
        <dbReference type="ARBA" id="ARBA00022741"/>
    </source>
</evidence>
<protein>
    <recommendedName>
        <fullName evidence="10">DNA2/NAM7 helicase-like C-terminal domain-containing protein</fullName>
    </recommendedName>
</protein>
<evidence type="ECO:0000256" key="1">
    <source>
        <dbReference type="ARBA" id="ARBA00007913"/>
    </source>
</evidence>
<sequence length="783" mass="89079">MKASMKSMLAPCVNFTDQDEYVWRHEQGTVIEMDNEEKAMKRLNNKRLPFRAWPIAPIPGLTTAFSKSWLFLVKVPAGDAAEAFPSVADRFTIDLDSIVHRREGKFSLVHLPASRIPNPYETIDADEVQKCAAFKVDVPRSWKAGDGPYQEMDLMATFQTASSISNTDSISLDPDKQQTIFVQFDASCLTFEAELAALRHLTAQHRLQEMAPSKLSLDAFKMLQNFSSRGWISFRNLHDEFPQLRNPCHRSHRVPKLIVEKFKAFNADHRAALKGLQSIPNSVYFVNGCPGAGKTEWNMVLSALVHSKRSPKSRRRHTPILFLVDINKAVDDAANRYYRLCQDAGLKRLRIIRMHSWPYEIRHSAKLNKGSDDVDAEPDFTKKFLTTASLAQHIEKQRNARQAPTLDEASWEYYERHKGDCFQALCKLLTRMDEGDVLDNEDWKALRKLVSLLYRAVLAQTDFVATTPVAAFGHFSKLFRPDLVVMDEAPHARELTSLIPIAFYSPLAWIFTGDVNQTRPFVKNDDKRSAERAGLQFNPFAEQLRTSIMARAAAVDAINSKLLVNKRSFANLHRLPSKLFYEGQMSSGYDEASLYPPSTLYLKGYLERLGGVQDIGENRLVVRLKGGEEHKLRESFWNPAHHEWVLAQVRLLLQDESFDTMTGSGKGTVMIATPYSTAVRQYHASVKTWPDEWQDRIEVLTVDKAQGNEADVVFLDLVRTERPGFMDDPKRLNVAISRARQAEVIVMHPCMTFRRVEGGRRIRSRYLSQVWDDAVASGRLATL</sequence>
<dbReference type="GO" id="GO:0016787">
    <property type="term" value="F:hydrolase activity"/>
    <property type="evidence" value="ECO:0007669"/>
    <property type="project" value="UniProtKB-KW"/>
</dbReference>
<keyword evidence="4" id="KW-0347">Helicase</keyword>
<dbReference type="GO" id="GO:0043139">
    <property type="term" value="F:5'-3' DNA helicase activity"/>
    <property type="evidence" value="ECO:0007669"/>
    <property type="project" value="TreeGrafter"/>
</dbReference>
<evidence type="ECO:0000256" key="5">
    <source>
        <dbReference type="ARBA" id="ARBA00022840"/>
    </source>
</evidence>
<dbReference type="InterPro" id="IPR041679">
    <property type="entry name" value="DNA2/NAM7-like_C"/>
</dbReference>
<evidence type="ECO:0000256" key="4">
    <source>
        <dbReference type="ARBA" id="ARBA00022806"/>
    </source>
</evidence>
<name>A0A367LHD0_9HYPO</name>